<keyword evidence="3 6" id="KW-1133">Transmembrane helix</keyword>
<dbReference type="PRINTS" id="PR02047">
    <property type="entry name" value="BREFELDNASP4"/>
</dbReference>
<dbReference type="InterPro" id="IPR052430">
    <property type="entry name" value="IVT-Associated"/>
</dbReference>
<sequence length="1230" mass="137425">MASSNTQMDDRAATPSMNIPDHGREQAQYGSIHDIVGSPEQMPDLGFHHSIPQLTHSPSLSDSQDAFQSRPSYSRSVSSPHVAPSRLPISSSFKEVTRSVLRRQDRPKEREWSVFGELMSGERHLQVPSLNRGTLGRRDGSTRSPSTTPLPTPQETAQSPSFADVILENELAVPESQPVFATVETVSEPFQADDLRTDSDTDEERPPQVPSEQRSRWSLPSLPQLTPLQRNILKCSIAYFIGSLFTFSPYLSGFIADVTSYGPGESEPSPSGHMVATVAVYFNPAKTVGGMMDADTFCLMGLLYATFVSLSSMGMFWFFEVRAGWEWLADSLVVIWIGIGMSLVAWMKVWMAKPTFNTACSMTAIILFVVVVREGGVETLLQVAFIVVVGSIISNVVCYTLWPQHATRNLQGTMTKTLDSFSTLLTMIIQTFLLEEQQVFQPSQEKIQKAIESHQASFTALKKNLAEAQSERWFGGPGKPPAVRSPTNLGQAYEDAVDSLNRLGQHLNGLRSGTSLQFELIQANKNGKLVLKNRSINRLSNSLTANLSGTNSRGKSVNHDGQGSAASQTEEDLVLQAAADTFGDLLEDLDSPLKSLSSTCSSTLKRLREAFVEPHQVGKREAIGPEEFNDLAESIDRALFQFESTSNHAILRLYRKGTGGTAGTASSRMSVVSSLTDTDGSDSENIFLVYFFIFTLQEFAKELVSLVDAMGRICSIQRAEAEQRSWWASLIRPITLVCNKLVTKTRSSGSRPRLEKGLLRRRLSTMFAPESRANTVSFPKVKPHAPNTILTPAREDLSYWGRFKQSLWALGDRLKEPDMRYAFKTGMALAVLAAPAFFDSTRPIFTEYRGEWALISFFVVMSPTIGGTNFLAVHRVLGTFLGAVTAAFIWTLFPENPYALCAFGFFYSIPCFYYIVSTPQYATSARFVLLTYNLTCLYCYNVRQKDVSVIEVAYHRFVAVTVGVIWASIVSRYWWPTEARRELSKALGDFCLNMGWLYTRLVAFNSFDNESGFPRIEEDETPTEETSLLTRSTNRHLNESIVNFMAMELHLQIKLIELQGLLSQTQHEPRLKGPFPVKLYRSILTSLQTILDKLHSMRCVTSREEWHTTVRKDFIIPVNRQRRDMVGNVILYFSTLAAAFRLKSPLPPYLPPAEESRQRLVDAIRQLDVIKNRSVKGSRHLLFFAYAITMRGVNHELDYLGQTLQEAFGVIGGSREAFEALFIDEDQSAA</sequence>
<accession>A0ABP1DGE4</accession>
<feature type="compositionally biased region" description="Polar residues" evidence="5">
    <location>
        <begin position="544"/>
        <end position="568"/>
    </location>
</feature>
<feature type="transmembrane region" description="Helical" evidence="6">
    <location>
        <begin position="331"/>
        <end position="349"/>
    </location>
</feature>
<keyword evidence="2 6" id="KW-0812">Transmembrane</keyword>
<dbReference type="Pfam" id="PF13515">
    <property type="entry name" value="FUSC_2"/>
    <property type="match status" value="1"/>
</dbReference>
<feature type="transmembrane region" description="Helical" evidence="6">
    <location>
        <begin position="237"/>
        <end position="256"/>
    </location>
</feature>
<feature type="domain" description="DUF2421" evidence="7">
    <location>
        <begin position="977"/>
        <end position="1151"/>
    </location>
</feature>
<evidence type="ECO:0000256" key="6">
    <source>
        <dbReference type="SAM" id="Phobius"/>
    </source>
</evidence>
<feature type="region of interest" description="Disordered" evidence="5">
    <location>
        <begin position="544"/>
        <end position="569"/>
    </location>
</feature>
<feature type="compositionally biased region" description="Polar residues" evidence="5">
    <location>
        <begin position="52"/>
        <end position="67"/>
    </location>
</feature>
<feature type="transmembrane region" description="Helical" evidence="6">
    <location>
        <begin position="355"/>
        <end position="372"/>
    </location>
</feature>
<feature type="region of interest" description="Disordered" evidence="5">
    <location>
        <begin position="1"/>
        <end position="87"/>
    </location>
</feature>
<dbReference type="PANTHER" id="PTHR47804">
    <property type="entry name" value="60S RIBOSOMAL PROTEIN L19"/>
    <property type="match status" value="1"/>
</dbReference>
<reference evidence="10" key="1">
    <citation type="submission" date="2024-04" db="EMBL/GenBank/DDBJ databases">
        <authorList>
            <person name="Shaw F."/>
            <person name="Minotto A."/>
        </authorList>
    </citation>
    <scope>NUCLEOTIDE SEQUENCE [LARGE SCALE GENOMIC DNA]</scope>
</reference>
<feature type="domain" description="Integral membrane bound transporter" evidence="8">
    <location>
        <begin position="845"/>
        <end position="969"/>
    </location>
</feature>
<evidence type="ECO:0000256" key="4">
    <source>
        <dbReference type="ARBA" id="ARBA00023136"/>
    </source>
</evidence>
<dbReference type="EMBL" id="OZ037947">
    <property type="protein sequence ID" value="CAL1706088.1"/>
    <property type="molecule type" value="Genomic_DNA"/>
</dbReference>
<feature type="transmembrane region" description="Helical" evidence="6">
    <location>
        <begin position="299"/>
        <end position="319"/>
    </location>
</feature>
<keyword evidence="10" id="KW-1185">Reference proteome</keyword>
<evidence type="ECO:0000256" key="3">
    <source>
        <dbReference type="ARBA" id="ARBA00022989"/>
    </source>
</evidence>
<comment type="subcellular location">
    <subcellularLocation>
        <location evidence="1">Membrane</location>
        <topology evidence="1">Multi-pass membrane protein</topology>
    </subcellularLocation>
</comment>
<keyword evidence="4 6" id="KW-0472">Membrane</keyword>
<feature type="transmembrane region" description="Helical" evidence="6">
    <location>
        <begin position="850"/>
        <end position="866"/>
    </location>
</feature>
<feature type="compositionally biased region" description="Low complexity" evidence="5">
    <location>
        <begin position="69"/>
        <end position="80"/>
    </location>
</feature>
<feature type="region of interest" description="Disordered" evidence="5">
    <location>
        <begin position="182"/>
        <end position="216"/>
    </location>
</feature>
<dbReference type="InterPro" id="IPR049453">
    <property type="entry name" value="Memb_transporter_dom"/>
</dbReference>
<feature type="transmembrane region" description="Helical" evidence="6">
    <location>
        <begin position="379"/>
        <end position="402"/>
    </location>
</feature>
<name>A0ABP1DGE4_9APHY</name>
<evidence type="ECO:0000256" key="1">
    <source>
        <dbReference type="ARBA" id="ARBA00004141"/>
    </source>
</evidence>
<protein>
    <recommendedName>
        <fullName evidence="11">DUF2421 domain-containing protein</fullName>
    </recommendedName>
</protein>
<feature type="region of interest" description="Disordered" evidence="5">
    <location>
        <begin position="124"/>
        <end position="159"/>
    </location>
</feature>
<evidence type="ECO:0000256" key="2">
    <source>
        <dbReference type="ARBA" id="ARBA00022692"/>
    </source>
</evidence>
<evidence type="ECO:0000313" key="9">
    <source>
        <dbReference type="EMBL" id="CAL1706088.1"/>
    </source>
</evidence>
<dbReference type="PANTHER" id="PTHR47804:SF1">
    <property type="entry name" value="DUF2421 DOMAIN-CONTAINING PROTEIN"/>
    <property type="match status" value="1"/>
</dbReference>
<dbReference type="Pfam" id="PF10334">
    <property type="entry name" value="BRE4"/>
    <property type="match status" value="1"/>
</dbReference>
<evidence type="ECO:0000259" key="8">
    <source>
        <dbReference type="Pfam" id="PF13515"/>
    </source>
</evidence>
<feature type="transmembrane region" description="Helical" evidence="6">
    <location>
        <begin position="872"/>
        <end position="893"/>
    </location>
</feature>
<gene>
    <name evidence="9" type="ORF">GFSPODELE1_LOCUS5714</name>
</gene>
<organism evidence="9 10">
    <name type="scientific">Somion occarium</name>
    <dbReference type="NCBI Taxonomy" id="3059160"/>
    <lineage>
        <taxon>Eukaryota</taxon>
        <taxon>Fungi</taxon>
        <taxon>Dikarya</taxon>
        <taxon>Basidiomycota</taxon>
        <taxon>Agaricomycotina</taxon>
        <taxon>Agaricomycetes</taxon>
        <taxon>Polyporales</taxon>
        <taxon>Cerrenaceae</taxon>
        <taxon>Somion</taxon>
    </lineage>
</organism>
<dbReference type="Proteomes" id="UP001497453">
    <property type="component" value="Chromosome 4"/>
</dbReference>
<feature type="transmembrane region" description="Helical" evidence="6">
    <location>
        <begin position="953"/>
        <end position="975"/>
    </location>
</feature>
<dbReference type="InterPro" id="IPR018820">
    <property type="entry name" value="BRE4-related_DUF2421"/>
</dbReference>
<proteinExistence type="predicted"/>
<evidence type="ECO:0000256" key="5">
    <source>
        <dbReference type="SAM" id="MobiDB-lite"/>
    </source>
</evidence>
<feature type="transmembrane region" description="Helical" evidence="6">
    <location>
        <begin position="898"/>
        <end position="915"/>
    </location>
</feature>
<evidence type="ECO:0000259" key="7">
    <source>
        <dbReference type="Pfam" id="PF10334"/>
    </source>
</evidence>
<evidence type="ECO:0008006" key="11">
    <source>
        <dbReference type="Google" id="ProtNLM"/>
    </source>
</evidence>
<evidence type="ECO:0000313" key="10">
    <source>
        <dbReference type="Proteomes" id="UP001497453"/>
    </source>
</evidence>
<dbReference type="InterPro" id="IPR023244">
    <property type="entry name" value="Brefeldin_A-sensitivity_4"/>
</dbReference>